<organism evidence="1 2">
    <name type="scientific">Dothidotthia symphoricarpi CBS 119687</name>
    <dbReference type="NCBI Taxonomy" id="1392245"/>
    <lineage>
        <taxon>Eukaryota</taxon>
        <taxon>Fungi</taxon>
        <taxon>Dikarya</taxon>
        <taxon>Ascomycota</taxon>
        <taxon>Pezizomycotina</taxon>
        <taxon>Dothideomycetes</taxon>
        <taxon>Pleosporomycetidae</taxon>
        <taxon>Pleosporales</taxon>
        <taxon>Dothidotthiaceae</taxon>
        <taxon>Dothidotthia</taxon>
    </lineage>
</organism>
<keyword evidence="2" id="KW-1185">Reference proteome</keyword>
<accession>A0A6A5ZZQ3</accession>
<evidence type="ECO:0000313" key="2">
    <source>
        <dbReference type="Proteomes" id="UP000799771"/>
    </source>
</evidence>
<dbReference type="GeneID" id="54402540"/>
<protein>
    <submittedName>
        <fullName evidence="1">Uncharacterized protein</fullName>
    </submittedName>
</protein>
<evidence type="ECO:0000313" key="1">
    <source>
        <dbReference type="EMBL" id="KAF2123918.1"/>
    </source>
</evidence>
<dbReference type="OrthoDB" id="3937572at2759"/>
<dbReference type="RefSeq" id="XP_033518311.1">
    <property type="nucleotide sequence ID" value="XM_033662108.1"/>
</dbReference>
<gene>
    <name evidence="1" type="ORF">P153DRAFT_141031</name>
</gene>
<sequence>MAYCSLSRLFQSRTQREPNLQNPARIVIRSQAYQDEETWRSAIISCDTTSDDNIISHELVTKVLCASIQSIDKECQGPLRTQRYGESINGYVDLAWCLKNNEHRTHKTRFFVTTSNNPPYDAVLGRRDAEQYGISKPRNKR</sequence>
<dbReference type="Proteomes" id="UP000799771">
    <property type="component" value="Unassembled WGS sequence"/>
</dbReference>
<proteinExistence type="predicted"/>
<dbReference type="EMBL" id="ML977521">
    <property type="protein sequence ID" value="KAF2123918.1"/>
    <property type="molecule type" value="Genomic_DNA"/>
</dbReference>
<name>A0A6A5ZZQ3_9PLEO</name>
<reference evidence="1" key="1">
    <citation type="journal article" date="2020" name="Stud. Mycol.">
        <title>101 Dothideomycetes genomes: a test case for predicting lifestyles and emergence of pathogens.</title>
        <authorList>
            <person name="Haridas S."/>
            <person name="Albert R."/>
            <person name="Binder M."/>
            <person name="Bloem J."/>
            <person name="Labutti K."/>
            <person name="Salamov A."/>
            <person name="Andreopoulos B."/>
            <person name="Baker S."/>
            <person name="Barry K."/>
            <person name="Bills G."/>
            <person name="Bluhm B."/>
            <person name="Cannon C."/>
            <person name="Castanera R."/>
            <person name="Culley D."/>
            <person name="Daum C."/>
            <person name="Ezra D."/>
            <person name="Gonzalez J."/>
            <person name="Henrissat B."/>
            <person name="Kuo A."/>
            <person name="Liang C."/>
            <person name="Lipzen A."/>
            <person name="Lutzoni F."/>
            <person name="Magnuson J."/>
            <person name="Mondo S."/>
            <person name="Nolan M."/>
            <person name="Ohm R."/>
            <person name="Pangilinan J."/>
            <person name="Park H.-J."/>
            <person name="Ramirez L."/>
            <person name="Alfaro M."/>
            <person name="Sun H."/>
            <person name="Tritt A."/>
            <person name="Yoshinaga Y."/>
            <person name="Zwiers L.-H."/>
            <person name="Turgeon B."/>
            <person name="Goodwin S."/>
            <person name="Spatafora J."/>
            <person name="Crous P."/>
            <person name="Grigoriev I."/>
        </authorList>
    </citation>
    <scope>NUCLEOTIDE SEQUENCE</scope>
    <source>
        <strain evidence="1">CBS 119687</strain>
    </source>
</reference>
<dbReference type="AlphaFoldDB" id="A0A6A5ZZQ3"/>